<dbReference type="GO" id="GO:0008360">
    <property type="term" value="P:regulation of cell shape"/>
    <property type="evidence" value="ECO:0007669"/>
    <property type="project" value="UniProtKB-KW"/>
</dbReference>
<dbReference type="Gene3D" id="3.40.50.1860">
    <property type="match status" value="2"/>
</dbReference>
<feature type="active site" description="Proton donor/acceptor" evidence="7">
    <location>
        <position position="76"/>
    </location>
</feature>
<comment type="pathway">
    <text evidence="7">Cell wall biogenesis; peptidoglycan biosynthesis.</text>
</comment>
<dbReference type="RefSeq" id="WP_154418683.1">
    <property type="nucleotide sequence ID" value="NZ_DBFCGB010000198.1"/>
</dbReference>
<dbReference type="EMBL" id="VUNS01000011">
    <property type="protein sequence ID" value="MST97667.1"/>
    <property type="molecule type" value="Genomic_DNA"/>
</dbReference>
<keyword evidence="3 7" id="KW-0133">Cell shape</keyword>
<dbReference type="EC" id="5.1.1.3" evidence="2 7"/>
<dbReference type="GO" id="GO:0009252">
    <property type="term" value="P:peptidoglycan biosynthetic process"/>
    <property type="evidence" value="ECO:0007669"/>
    <property type="project" value="UniProtKB-UniRule"/>
</dbReference>
<dbReference type="SUPFAM" id="SSF53681">
    <property type="entry name" value="Aspartate/glutamate racemase"/>
    <property type="match status" value="2"/>
</dbReference>
<dbReference type="GO" id="GO:0008881">
    <property type="term" value="F:glutamate racemase activity"/>
    <property type="evidence" value="ECO:0007669"/>
    <property type="project" value="UniProtKB-UniRule"/>
</dbReference>
<feature type="active site" description="Proton donor/acceptor" evidence="7">
    <location>
        <position position="187"/>
    </location>
</feature>
<dbReference type="HAMAP" id="MF_00258">
    <property type="entry name" value="Glu_racemase"/>
    <property type="match status" value="1"/>
</dbReference>
<evidence type="ECO:0000256" key="1">
    <source>
        <dbReference type="ARBA" id="ARBA00001602"/>
    </source>
</evidence>
<dbReference type="PANTHER" id="PTHR21198">
    <property type="entry name" value="GLUTAMATE RACEMASE"/>
    <property type="match status" value="1"/>
</dbReference>
<sequence>MKPFDNRPIGIFDSGLGGLTVAAALRRTLPGEAVAYLGDTARVPYGDKSVDSIIRFAHQDVEFMLSRGVKLIVAACNTVSAVALDSLKRDYPDEIILGMIDSGVRAVIDSGAERVAVIGTRATINSDAYRRGIHAVDRSIRVESIACPLLVPLAEEGITGGVIAREVFDTYLGRLRDDPPDALLLGCTHYPLFAAALADYFSGKVRILDSATACAAYTARFLEEQKMAARPDNTPSFGCFVTDLPGEFHRHATRFLGAPPGRVERISLT</sequence>
<dbReference type="Proteomes" id="UP000435649">
    <property type="component" value="Unassembled WGS sequence"/>
</dbReference>
<keyword evidence="4 7" id="KW-0573">Peptidoglycan synthesis</keyword>
<keyword evidence="6 7" id="KW-0961">Cell wall biogenesis/degradation</keyword>
<comment type="function">
    <text evidence="7">Provides the (R)-glutamate required for cell wall biosynthesis.</text>
</comment>
<dbReference type="InterPro" id="IPR015942">
    <property type="entry name" value="Asp/Glu/hydantoin_racemase"/>
</dbReference>
<dbReference type="InterPro" id="IPR004391">
    <property type="entry name" value="Glu_race"/>
</dbReference>
<feature type="binding site" evidence="7">
    <location>
        <begin position="188"/>
        <end position="189"/>
    </location>
    <ligand>
        <name>substrate</name>
    </ligand>
</feature>
<feature type="binding site" evidence="7">
    <location>
        <begin position="77"/>
        <end position="78"/>
    </location>
    <ligand>
        <name>substrate</name>
    </ligand>
</feature>
<accession>A0A844G1Y9</accession>
<evidence type="ECO:0000256" key="6">
    <source>
        <dbReference type="ARBA" id="ARBA00023316"/>
    </source>
</evidence>
<dbReference type="UniPathway" id="UPA00219"/>
<feature type="binding site" evidence="7">
    <location>
        <begin position="45"/>
        <end position="46"/>
    </location>
    <ligand>
        <name>substrate</name>
    </ligand>
</feature>
<evidence type="ECO:0000256" key="2">
    <source>
        <dbReference type="ARBA" id="ARBA00013090"/>
    </source>
</evidence>
<dbReference type="Pfam" id="PF01177">
    <property type="entry name" value="Asp_Glu_race"/>
    <property type="match status" value="1"/>
</dbReference>
<evidence type="ECO:0000256" key="3">
    <source>
        <dbReference type="ARBA" id="ARBA00022960"/>
    </source>
</evidence>
<evidence type="ECO:0000256" key="5">
    <source>
        <dbReference type="ARBA" id="ARBA00023235"/>
    </source>
</evidence>
<evidence type="ECO:0000256" key="7">
    <source>
        <dbReference type="HAMAP-Rule" id="MF_00258"/>
    </source>
</evidence>
<dbReference type="NCBIfam" id="TIGR00067">
    <property type="entry name" value="glut_race"/>
    <property type="match status" value="1"/>
</dbReference>
<keyword evidence="9" id="KW-1185">Reference proteome</keyword>
<comment type="catalytic activity">
    <reaction evidence="1 7">
        <text>L-glutamate = D-glutamate</text>
        <dbReference type="Rhea" id="RHEA:12813"/>
        <dbReference type="ChEBI" id="CHEBI:29985"/>
        <dbReference type="ChEBI" id="CHEBI:29986"/>
        <dbReference type="EC" id="5.1.1.3"/>
    </reaction>
</comment>
<evidence type="ECO:0000256" key="4">
    <source>
        <dbReference type="ARBA" id="ARBA00022984"/>
    </source>
</evidence>
<evidence type="ECO:0000313" key="9">
    <source>
        <dbReference type="Proteomes" id="UP000435649"/>
    </source>
</evidence>
<dbReference type="FunFam" id="3.40.50.1860:FF:000001">
    <property type="entry name" value="Glutamate racemase"/>
    <property type="match status" value="1"/>
</dbReference>
<evidence type="ECO:0000313" key="8">
    <source>
        <dbReference type="EMBL" id="MST97667.1"/>
    </source>
</evidence>
<name>A0A844G1Y9_9BACT</name>
<dbReference type="GO" id="GO:0071555">
    <property type="term" value="P:cell wall organization"/>
    <property type="evidence" value="ECO:0007669"/>
    <property type="project" value="UniProtKB-KW"/>
</dbReference>
<organism evidence="8 9">
    <name type="scientific">Victivallis lenta</name>
    <dbReference type="NCBI Taxonomy" id="2606640"/>
    <lineage>
        <taxon>Bacteria</taxon>
        <taxon>Pseudomonadati</taxon>
        <taxon>Lentisphaerota</taxon>
        <taxon>Lentisphaeria</taxon>
        <taxon>Victivallales</taxon>
        <taxon>Victivallaceae</taxon>
        <taxon>Victivallis</taxon>
    </lineage>
</organism>
<keyword evidence="5 7" id="KW-0413">Isomerase</keyword>
<proteinExistence type="inferred from homology"/>
<feature type="binding site" evidence="7">
    <location>
        <begin position="13"/>
        <end position="14"/>
    </location>
    <ligand>
        <name>substrate</name>
    </ligand>
</feature>
<comment type="caution">
    <text evidence="8">The sequence shown here is derived from an EMBL/GenBank/DDBJ whole genome shotgun (WGS) entry which is preliminary data.</text>
</comment>
<protein>
    <recommendedName>
        <fullName evidence="2 7">Glutamate racemase</fullName>
        <ecNumber evidence="2 7">5.1.1.3</ecNumber>
    </recommendedName>
</protein>
<gene>
    <name evidence="7 8" type="primary">murI</name>
    <name evidence="8" type="ORF">FYJ85_11520</name>
</gene>
<comment type="similarity">
    <text evidence="7">Belongs to the aspartate/glutamate racemases family.</text>
</comment>
<dbReference type="AlphaFoldDB" id="A0A844G1Y9"/>
<dbReference type="PANTHER" id="PTHR21198:SF2">
    <property type="entry name" value="GLUTAMATE RACEMASE"/>
    <property type="match status" value="1"/>
</dbReference>
<reference evidence="8 9" key="1">
    <citation type="submission" date="2019-08" db="EMBL/GenBank/DDBJ databases">
        <title>In-depth cultivation of the pig gut microbiome towards novel bacterial diversity and tailored functional studies.</title>
        <authorList>
            <person name="Wylensek D."/>
            <person name="Hitch T.C.A."/>
            <person name="Clavel T."/>
        </authorList>
    </citation>
    <scope>NUCLEOTIDE SEQUENCE [LARGE SCALE GENOMIC DNA]</scope>
    <source>
        <strain evidence="8 9">BBE-744-WT-12</strain>
    </source>
</reference>
<dbReference type="InterPro" id="IPR001920">
    <property type="entry name" value="Asp/Glu_race"/>
</dbReference>